<gene>
    <name evidence="1" type="ORF">H480_09378</name>
</gene>
<name>R1HZ63_9PSEU</name>
<dbReference type="RefSeq" id="WP_003069386.1">
    <property type="nucleotide sequence ID" value="NZ_AOUO01000114.1"/>
</dbReference>
<dbReference type="Proteomes" id="UP000014139">
    <property type="component" value="Unassembled WGS sequence"/>
</dbReference>
<dbReference type="OrthoDB" id="9989402at2"/>
<comment type="caution">
    <text evidence="1">The sequence shown here is derived from an EMBL/GenBank/DDBJ whole genome shotgun (WGS) entry which is preliminary data.</text>
</comment>
<reference evidence="1 2" key="1">
    <citation type="submission" date="2013-02" db="EMBL/GenBank/DDBJ databases">
        <title>Draft genome sequence of Amycolatopsis vancoresmycina strain DSM 44592T.</title>
        <authorList>
            <person name="Kumar S."/>
            <person name="Kaur N."/>
            <person name="Kaur C."/>
            <person name="Raghava G.P.S."/>
            <person name="Mayilraj S."/>
        </authorList>
    </citation>
    <scope>NUCLEOTIDE SEQUENCE [LARGE SCALE GENOMIC DNA]</scope>
    <source>
        <strain evidence="1 2">DSM 44592</strain>
    </source>
</reference>
<dbReference type="AlphaFoldDB" id="R1HZ63"/>
<accession>R1HZ63</accession>
<evidence type="ECO:0000313" key="2">
    <source>
        <dbReference type="Proteomes" id="UP000014139"/>
    </source>
</evidence>
<organism evidence="1 2">
    <name type="scientific">Amycolatopsis vancoresmycina DSM 44592</name>
    <dbReference type="NCBI Taxonomy" id="1292037"/>
    <lineage>
        <taxon>Bacteria</taxon>
        <taxon>Bacillati</taxon>
        <taxon>Actinomycetota</taxon>
        <taxon>Actinomycetes</taxon>
        <taxon>Pseudonocardiales</taxon>
        <taxon>Pseudonocardiaceae</taxon>
        <taxon>Amycolatopsis</taxon>
    </lineage>
</organism>
<dbReference type="EMBL" id="AOUO01000114">
    <property type="protein sequence ID" value="EOD68815.1"/>
    <property type="molecule type" value="Genomic_DNA"/>
</dbReference>
<dbReference type="PATRIC" id="fig|1292037.4.peg.1803"/>
<evidence type="ECO:0000313" key="1">
    <source>
        <dbReference type="EMBL" id="EOD68815.1"/>
    </source>
</evidence>
<keyword evidence="2" id="KW-1185">Reference proteome</keyword>
<protein>
    <submittedName>
        <fullName evidence="1">Uncharacterized protein</fullName>
    </submittedName>
</protein>
<sequence length="64" mass="6369">MTTPNSALVLLDDGTDRTAVGPACYTVPASFTPGGAMTLGLKVVIGSTSDRITVGMIAIGGLSE</sequence>
<proteinExistence type="predicted"/>